<evidence type="ECO:0000256" key="15">
    <source>
        <dbReference type="PIRSR" id="PIRSR004682-1"/>
    </source>
</evidence>
<evidence type="ECO:0000313" key="18">
    <source>
        <dbReference type="EMBL" id="CDQ10033.1"/>
    </source>
</evidence>
<feature type="binding site" evidence="17">
    <location>
        <position position="92"/>
    </location>
    <ligand>
        <name>Zn(2+)</name>
        <dbReference type="ChEBI" id="CHEBI:29105"/>
    </ligand>
</feature>
<dbReference type="PANTHER" id="PTHR42891:SF1">
    <property type="entry name" value="D-GLYCERO-BETA-D-MANNO-HEPTOSE-1,7-BISPHOSPHATE 7-PHOSPHATASE"/>
    <property type="match status" value="1"/>
</dbReference>
<keyword evidence="11 17" id="KW-0460">Magnesium</keyword>
<comment type="cofactor">
    <cofactor evidence="2 17">
        <name>Mg(2+)</name>
        <dbReference type="ChEBI" id="CHEBI:18420"/>
    </cofactor>
</comment>
<evidence type="ECO:0000256" key="2">
    <source>
        <dbReference type="ARBA" id="ARBA00001946"/>
    </source>
</evidence>
<dbReference type="PIRSF" id="PIRSF004682">
    <property type="entry name" value="GmhB"/>
    <property type="match status" value="1"/>
</dbReference>
<keyword evidence="12 14" id="KW-0119">Carbohydrate metabolism</keyword>
<dbReference type="NCBIfam" id="NF006506">
    <property type="entry name" value="PRK08942.1"/>
    <property type="match status" value="1"/>
</dbReference>
<evidence type="ECO:0000256" key="16">
    <source>
        <dbReference type="PIRSR" id="PIRSR004682-3"/>
    </source>
</evidence>
<dbReference type="EMBL" id="LT841305">
    <property type="protein sequence ID" value="SMH65610.1"/>
    <property type="molecule type" value="Genomic_DNA"/>
</dbReference>
<evidence type="ECO:0000256" key="6">
    <source>
        <dbReference type="ARBA" id="ARBA00011245"/>
    </source>
</evidence>
<evidence type="ECO:0000256" key="11">
    <source>
        <dbReference type="ARBA" id="ARBA00022842"/>
    </source>
</evidence>
<dbReference type="Proteomes" id="UP000193925">
    <property type="component" value="Chromosome AFERRI"/>
</dbReference>
<dbReference type="InterPro" id="IPR004446">
    <property type="entry name" value="Heptose_bisP_phosphatase"/>
</dbReference>
<comment type="pathway">
    <text evidence="5">Nucleotide-sugar biosynthesis; ADP-L-glycero-beta-D-manno-heptose biosynthesis; ADP-L-glycero-beta-D-manno-heptose from D-glycero-beta-D-manno-heptose 7-phosphate: step 2/4.</text>
</comment>
<dbReference type="GO" id="GO:0005737">
    <property type="term" value="C:cytoplasm"/>
    <property type="evidence" value="ECO:0007669"/>
    <property type="project" value="UniProtKB-SubCell"/>
</dbReference>
<feature type="site" description="Stabilizes the phosphoryl group" evidence="16">
    <location>
        <position position="51"/>
    </location>
</feature>
<gene>
    <name evidence="18" type="primary">gmhB</name>
    <name evidence="19" type="ORF">AFERRI_20393</name>
    <name evidence="18" type="ORF">AFERRI_380040</name>
</gene>
<keyword evidence="8 17" id="KW-0479">Metal-binding</keyword>
<feature type="binding site" evidence="17">
    <location>
        <position position="8"/>
    </location>
    <ligand>
        <name>Mg(2+)</name>
        <dbReference type="ChEBI" id="CHEBI:18420"/>
    </ligand>
</feature>
<feature type="binding site" evidence="17">
    <location>
        <position position="100"/>
    </location>
    <ligand>
        <name>Zn(2+)</name>
        <dbReference type="ChEBI" id="CHEBI:29105"/>
    </ligand>
</feature>
<dbReference type="InterPro" id="IPR023214">
    <property type="entry name" value="HAD_sf"/>
</dbReference>
<dbReference type="GO" id="GO:0034200">
    <property type="term" value="F:D-glycero-beta-D-manno-heptose 1,7-bisphosphate 7-phosphatase activity"/>
    <property type="evidence" value="ECO:0007669"/>
    <property type="project" value="UniProtKB-EC"/>
</dbReference>
<dbReference type="AlphaFoldDB" id="A0A060UTE1"/>
<feature type="binding site" evidence="17">
    <location>
        <position position="90"/>
    </location>
    <ligand>
        <name>Zn(2+)</name>
        <dbReference type="ChEBI" id="CHEBI:29105"/>
    </ligand>
</feature>
<evidence type="ECO:0000256" key="12">
    <source>
        <dbReference type="ARBA" id="ARBA00023277"/>
    </source>
</evidence>
<dbReference type="Pfam" id="PF13242">
    <property type="entry name" value="Hydrolase_like"/>
    <property type="match status" value="1"/>
</dbReference>
<feature type="active site" description="Nucleophile" evidence="15">
    <location>
        <position position="8"/>
    </location>
</feature>
<comment type="subunit">
    <text evidence="6">Monomer.</text>
</comment>
<reference evidence="19 20" key="3">
    <citation type="submission" date="2017-03" db="EMBL/GenBank/DDBJ databases">
        <authorList>
            <person name="Regsiter A."/>
            <person name="William W."/>
        </authorList>
    </citation>
    <scope>NUCLEOTIDE SEQUENCE [LARGE SCALE GENOMIC DNA]</scope>
    <source>
        <strain evidence="19">PRJEB5721</strain>
    </source>
</reference>
<feature type="site" description="Stabilizes the phosphoryl group" evidence="16">
    <location>
        <position position="102"/>
    </location>
</feature>
<feature type="binding site" evidence="17">
    <location>
        <position position="127"/>
    </location>
    <ligand>
        <name>Mg(2+)</name>
        <dbReference type="ChEBI" id="CHEBI:18420"/>
    </ligand>
</feature>
<keyword evidence="20" id="KW-1185">Reference proteome</keyword>
<dbReference type="FunFam" id="3.40.50.1000:FF:000168">
    <property type="entry name" value="D,D-heptose 1,7-bisphosphate phosphatase"/>
    <property type="match status" value="1"/>
</dbReference>
<evidence type="ECO:0000256" key="14">
    <source>
        <dbReference type="PIRNR" id="PIRNR004682"/>
    </source>
</evidence>
<keyword evidence="7 14" id="KW-0963">Cytoplasm</keyword>
<feature type="binding site" evidence="17">
    <location>
        <position position="10"/>
    </location>
    <ligand>
        <name>Mg(2+)</name>
        <dbReference type="ChEBI" id="CHEBI:18420"/>
    </ligand>
</feature>
<dbReference type="InterPro" id="IPR006543">
    <property type="entry name" value="Histidinol-phos"/>
</dbReference>
<dbReference type="NCBIfam" id="TIGR01662">
    <property type="entry name" value="HAD-SF-IIIA"/>
    <property type="match status" value="1"/>
</dbReference>
<dbReference type="NCBIfam" id="TIGR01656">
    <property type="entry name" value="Histidinol-ppas"/>
    <property type="match status" value="1"/>
</dbReference>
<keyword evidence="10 17" id="KW-0862">Zinc</keyword>
<dbReference type="CDD" id="cd07503">
    <property type="entry name" value="HAD_HisB-N"/>
    <property type="match status" value="1"/>
</dbReference>
<protein>
    <recommendedName>
        <fullName evidence="14">D,D-heptose 1,7-bisphosphate phosphatase</fullName>
        <ecNumber evidence="14">3.1.3.-</ecNumber>
    </recommendedName>
</protein>
<evidence type="ECO:0000256" key="4">
    <source>
        <dbReference type="ARBA" id="ARBA00004496"/>
    </source>
</evidence>
<dbReference type="EC" id="3.1.3.-" evidence="14"/>
<dbReference type="SUPFAM" id="SSF56784">
    <property type="entry name" value="HAD-like"/>
    <property type="match status" value="1"/>
</dbReference>
<dbReference type="InterPro" id="IPR006549">
    <property type="entry name" value="HAD-SF_hydro_IIIA"/>
</dbReference>
<proteinExistence type="inferred from homology"/>
<accession>A0A060UTE1</accession>
<evidence type="ECO:0000256" key="5">
    <source>
        <dbReference type="ARBA" id="ARBA00004708"/>
    </source>
</evidence>
<dbReference type="Gene3D" id="3.40.50.1000">
    <property type="entry name" value="HAD superfamily/HAD-like"/>
    <property type="match status" value="1"/>
</dbReference>
<evidence type="ECO:0000256" key="17">
    <source>
        <dbReference type="PIRSR" id="PIRSR004682-4"/>
    </source>
</evidence>
<organism evidence="18">
    <name type="scientific">Acidithiobacillus ferrivorans</name>
    <dbReference type="NCBI Taxonomy" id="160808"/>
    <lineage>
        <taxon>Bacteria</taxon>
        <taxon>Pseudomonadati</taxon>
        <taxon>Pseudomonadota</taxon>
        <taxon>Acidithiobacillia</taxon>
        <taxon>Acidithiobacillales</taxon>
        <taxon>Acidithiobacillaceae</taxon>
        <taxon>Acidithiobacillus</taxon>
    </lineage>
</organism>
<dbReference type="EMBL" id="CCCS020000032">
    <property type="protein sequence ID" value="CDQ10033.1"/>
    <property type="molecule type" value="Genomic_DNA"/>
</dbReference>
<comment type="catalytic activity">
    <reaction evidence="1">
        <text>D-glycero-beta-D-manno-heptose 1,7-bisphosphate + H2O = D-glycero-beta-D-manno-heptose 1-phosphate + phosphate</text>
        <dbReference type="Rhea" id="RHEA:28518"/>
        <dbReference type="ChEBI" id="CHEBI:15377"/>
        <dbReference type="ChEBI" id="CHEBI:43474"/>
        <dbReference type="ChEBI" id="CHEBI:60208"/>
        <dbReference type="ChEBI" id="CHEBI:61593"/>
        <dbReference type="EC" id="3.1.3.82"/>
    </reaction>
</comment>
<comment type="subcellular location">
    <subcellularLocation>
        <location evidence="4 14">Cytoplasm</location>
    </subcellularLocation>
</comment>
<evidence type="ECO:0000313" key="19">
    <source>
        <dbReference type="EMBL" id="SMH65610.1"/>
    </source>
</evidence>
<name>A0A060UTE1_9PROT</name>
<evidence type="ECO:0000256" key="7">
    <source>
        <dbReference type="ARBA" id="ARBA00022490"/>
    </source>
</evidence>
<evidence type="ECO:0000256" key="9">
    <source>
        <dbReference type="ARBA" id="ARBA00022801"/>
    </source>
</evidence>
<sequence>MGQLVILDRDGVINEDSSAFIKSPAEWRPIPGSLEAIARLNRAGYQVVVATNQSGVGRGLFDIRTLTAIHRRMRQELAALGGRIDAIFFCPHTPEAKCACRKPAPGLLREIQERLQISLEQVPAIGDSMRDMVAARAAGAQPMLVLTGKGQSMRLAAEAAGVSVFADLNAAVHAILGVP</sequence>
<feature type="site" description="Contributes to substrate recognition" evidence="16">
    <location>
        <position position="101"/>
    </location>
</feature>
<dbReference type="InterPro" id="IPR036412">
    <property type="entry name" value="HAD-like_sf"/>
</dbReference>
<comment type="cofactor">
    <cofactor evidence="3 17">
        <name>Zn(2+)</name>
        <dbReference type="ChEBI" id="CHEBI:29105"/>
    </cofactor>
</comment>
<dbReference type="GO" id="GO:0005975">
    <property type="term" value="P:carbohydrate metabolic process"/>
    <property type="evidence" value="ECO:0007669"/>
    <property type="project" value="InterPro"/>
</dbReference>
<reference evidence="18" key="2">
    <citation type="submission" date="2014-07" db="EMBL/GenBank/DDBJ databases">
        <title>Initial genome analysis of the psychrotolerant acidophile Acidithiobacillus ferrivorans CF27: insights into iron and sulfur oxidation pathways and into biofilm formation.</title>
        <authorList>
            <person name="Talla E."/>
            <person name="Hedrich S."/>
            <person name="Mangenot S."/>
            <person name="Ji B."/>
            <person name="Johnson D.B."/>
            <person name="Barbe V."/>
            <person name="Bonnefoy V."/>
        </authorList>
    </citation>
    <scope>NUCLEOTIDE SEQUENCE [LARGE SCALE GENOMIC DNA]</scope>
    <source>
        <strain evidence="18">CF27</strain>
    </source>
</reference>
<dbReference type="PANTHER" id="PTHR42891">
    <property type="entry name" value="D-GLYCERO-BETA-D-MANNO-HEPTOSE-1,7-BISPHOSPHATE 7-PHOSPHATASE"/>
    <property type="match status" value="1"/>
</dbReference>
<evidence type="ECO:0000256" key="13">
    <source>
        <dbReference type="ARBA" id="ARBA00061616"/>
    </source>
</evidence>
<evidence type="ECO:0000256" key="10">
    <source>
        <dbReference type="ARBA" id="ARBA00022833"/>
    </source>
</evidence>
<evidence type="ECO:0000256" key="8">
    <source>
        <dbReference type="ARBA" id="ARBA00022723"/>
    </source>
</evidence>
<evidence type="ECO:0000256" key="3">
    <source>
        <dbReference type="ARBA" id="ARBA00001947"/>
    </source>
</evidence>
<reference evidence="18" key="1">
    <citation type="submission" date="2014-03" db="EMBL/GenBank/DDBJ databases">
        <authorList>
            <person name="Genoscope - CEA"/>
        </authorList>
    </citation>
    <scope>NUCLEOTIDE SEQUENCE [LARGE SCALE GENOMIC DNA]</scope>
    <source>
        <strain evidence="18">CF27</strain>
    </source>
</reference>
<dbReference type="GO" id="GO:0046872">
    <property type="term" value="F:metal ion binding"/>
    <property type="evidence" value="ECO:0007669"/>
    <property type="project" value="UniProtKB-KW"/>
</dbReference>
<evidence type="ECO:0000256" key="1">
    <source>
        <dbReference type="ARBA" id="ARBA00001226"/>
    </source>
</evidence>
<feature type="active site" description="Proton donor" evidence="15">
    <location>
        <position position="10"/>
    </location>
</feature>
<comment type="similarity">
    <text evidence="13 14">Belongs to the gmhB family.</text>
</comment>
<evidence type="ECO:0000313" key="20">
    <source>
        <dbReference type="Proteomes" id="UP000193925"/>
    </source>
</evidence>
<feature type="binding site" evidence="17">
    <location>
        <position position="98"/>
    </location>
    <ligand>
        <name>Zn(2+)</name>
        <dbReference type="ChEBI" id="CHEBI:29105"/>
    </ligand>
</feature>
<dbReference type="RefSeq" id="WP_035192288.1">
    <property type="nucleotide sequence ID" value="NZ_CCCS020000032.1"/>
</dbReference>
<keyword evidence="9 14" id="KW-0378">Hydrolase</keyword>